<dbReference type="Gramene" id="TKW33706">
    <property type="protein sequence ID" value="TKW33706"/>
    <property type="gene ID" value="SEVIR_2G257400v2"/>
</dbReference>
<dbReference type="EMBL" id="CM016553">
    <property type="protein sequence ID" value="TKW33706.1"/>
    <property type="molecule type" value="Genomic_DNA"/>
</dbReference>
<dbReference type="EMBL" id="CM016553">
    <property type="protein sequence ID" value="TKW33705.1"/>
    <property type="molecule type" value="Genomic_DNA"/>
</dbReference>
<evidence type="ECO:0000313" key="4">
    <source>
        <dbReference type="Proteomes" id="UP000298652"/>
    </source>
</evidence>
<dbReference type="InterPro" id="IPR044714">
    <property type="entry name" value="AtSIBP1-like"/>
</dbReference>
<organism evidence="3 4">
    <name type="scientific">Setaria viridis</name>
    <name type="common">Green bristlegrass</name>
    <name type="synonym">Setaria italica subsp. viridis</name>
    <dbReference type="NCBI Taxonomy" id="4556"/>
    <lineage>
        <taxon>Eukaryota</taxon>
        <taxon>Viridiplantae</taxon>
        <taxon>Streptophyta</taxon>
        <taxon>Embryophyta</taxon>
        <taxon>Tracheophyta</taxon>
        <taxon>Spermatophyta</taxon>
        <taxon>Magnoliopsida</taxon>
        <taxon>Liliopsida</taxon>
        <taxon>Poales</taxon>
        <taxon>Poaceae</taxon>
        <taxon>PACMAD clade</taxon>
        <taxon>Panicoideae</taxon>
        <taxon>Panicodae</taxon>
        <taxon>Paniceae</taxon>
        <taxon>Cenchrinae</taxon>
        <taxon>Setaria</taxon>
    </lineage>
</organism>
<dbReference type="InterPro" id="IPR011333">
    <property type="entry name" value="SKP1/BTB/POZ_sf"/>
</dbReference>
<accession>A0A4U6VXA7</accession>
<comment type="pathway">
    <text evidence="1">Protein modification; protein ubiquitination.</text>
</comment>
<keyword evidence="4" id="KW-1185">Reference proteome</keyword>
<dbReference type="PROSITE" id="PS50097">
    <property type="entry name" value="BTB"/>
    <property type="match status" value="1"/>
</dbReference>
<dbReference type="InterPro" id="IPR000210">
    <property type="entry name" value="BTB/POZ_dom"/>
</dbReference>
<reference evidence="3 4" key="1">
    <citation type="submission" date="2019-03" db="EMBL/GenBank/DDBJ databases">
        <title>WGS assembly of Setaria viridis.</title>
        <authorList>
            <person name="Huang P."/>
            <person name="Jenkins J."/>
            <person name="Grimwood J."/>
            <person name="Barry K."/>
            <person name="Healey A."/>
            <person name="Mamidi S."/>
            <person name="Sreedasyam A."/>
            <person name="Shu S."/>
            <person name="Feldman M."/>
            <person name="Wu J."/>
            <person name="Yu Y."/>
            <person name="Chen C."/>
            <person name="Johnson J."/>
            <person name="Rokhsar D."/>
            <person name="Baxter I."/>
            <person name="Schmutz J."/>
            <person name="Brutnell T."/>
            <person name="Kellogg E."/>
        </authorList>
    </citation>
    <scope>NUCLEOTIDE SEQUENCE [LARGE SCALE GENOMIC DNA]</scope>
    <source>
        <strain evidence="4">cv. A10</strain>
    </source>
</reference>
<dbReference type="Gramene" id="TKW33704">
    <property type="protein sequence ID" value="TKW33704"/>
    <property type="gene ID" value="SEVIR_2G257400v2"/>
</dbReference>
<evidence type="ECO:0000259" key="2">
    <source>
        <dbReference type="PROSITE" id="PS50097"/>
    </source>
</evidence>
<dbReference type="EMBL" id="CM016553">
    <property type="protein sequence ID" value="TKW33704.1"/>
    <property type="molecule type" value="Genomic_DNA"/>
</dbReference>
<gene>
    <name evidence="3" type="ORF">SEVIR_2G257400v2</name>
</gene>
<dbReference type="Gene3D" id="3.30.710.10">
    <property type="entry name" value="Potassium Channel Kv1.1, Chain A"/>
    <property type="match status" value="1"/>
</dbReference>
<dbReference type="SUPFAM" id="SSF54695">
    <property type="entry name" value="POZ domain"/>
    <property type="match status" value="1"/>
</dbReference>
<dbReference type="SMART" id="SM00225">
    <property type="entry name" value="BTB"/>
    <property type="match status" value="1"/>
</dbReference>
<dbReference type="Proteomes" id="UP000298652">
    <property type="component" value="Chromosome 2"/>
</dbReference>
<proteinExistence type="predicted"/>
<protein>
    <recommendedName>
        <fullName evidence="2">BTB domain-containing protein</fullName>
    </recommendedName>
</protein>
<evidence type="ECO:0000256" key="1">
    <source>
        <dbReference type="ARBA" id="ARBA00004906"/>
    </source>
</evidence>
<feature type="domain" description="BTB" evidence="2">
    <location>
        <begin position="54"/>
        <end position="113"/>
    </location>
</feature>
<dbReference type="CDD" id="cd18186">
    <property type="entry name" value="BTB_POZ_ZBTB_KLHL-like"/>
    <property type="match status" value="1"/>
</dbReference>
<evidence type="ECO:0000313" key="3">
    <source>
        <dbReference type="EMBL" id="TKW33704.1"/>
    </source>
</evidence>
<name>A0A4U6VXA7_SETVI</name>
<sequence>MDGFAWTLDSFVTVRFSIEDHEPTSIWPSFATRSSIQQDTCSGFACMLQKNVPTDITITTSNGSIRAHSNVLSACSPVFQSMFSHNLKEKQLSAVHIPDMSIDECQCFINYMYGNLQERDFIAHRVDLLGAAEKYDVSDLKVACVDSLSQDIDTENLIERLQVADFYQLQELNRSCIRLPVDFMKVYEIHDDFNEFIKTADTDLVVEILQHVLGSKLAGVFRRLLLTSSLC</sequence>
<dbReference type="Gramene" id="TKW33705">
    <property type="protein sequence ID" value="TKW33705"/>
    <property type="gene ID" value="SEVIR_2G257400v2"/>
</dbReference>
<dbReference type="OMA" id="CQAFIKY"/>
<dbReference type="Pfam" id="PF00651">
    <property type="entry name" value="BTB"/>
    <property type="match status" value="1"/>
</dbReference>
<dbReference type="AlphaFoldDB" id="A0A4U6VXA7"/>
<dbReference type="PANTHER" id="PTHR46672">
    <property type="entry name" value="OS08G0495500 PROTEIN-RELATED"/>
    <property type="match status" value="1"/>
</dbReference>
<dbReference type="EMBL" id="CM016553">
    <property type="protein sequence ID" value="TKW33707.1"/>
    <property type="molecule type" value="Genomic_DNA"/>
</dbReference>
<dbReference type="PANTHER" id="PTHR46672:SF4">
    <property type="entry name" value="OS08G0495500 PROTEIN"/>
    <property type="match status" value="1"/>
</dbReference>
<dbReference type="Gramene" id="TKW33707">
    <property type="protein sequence ID" value="TKW33707"/>
    <property type="gene ID" value="SEVIR_2G257400v2"/>
</dbReference>